<evidence type="ECO:0000313" key="2">
    <source>
        <dbReference type="Proteomes" id="UP000297245"/>
    </source>
</evidence>
<dbReference type="AlphaFoldDB" id="A0A4S8KQ08"/>
<accession>A0A4S8KQ08</accession>
<keyword evidence="2" id="KW-1185">Reference proteome</keyword>
<dbReference type="EMBL" id="ML180341">
    <property type="protein sequence ID" value="THU77772.1"/>
    <property type="molecule type" value="Genomic_DNA"/>
</dbReference>
<dbReference type="OrthoDB" id="2941894at2759"/>
<sequence length="244" mass="26475">MNQGADGYLKGRILCPSAETEPRAYSNWNANNRSILGFMGLVIDEAEQEIIDGASTAAAAWKLLVQRHAQEGPIKQVQLIQEALNVGYSTSEKYSTTSSKLTTLNKRIWDMGSLDSELFLCIMMINSMSNVPELCATRENVAQQFAQSDGTKPDLKKNPTARKYNSSDIKQALDMAQGLVDSDSKTADIALSAQASQKSGFCHPKCSIPGCPRPIGHTKDWCVSPGGGMAGKTIAESREARLKE</sequence>
<dbReference type="Pfam" id="PF14223">
    <property type="entry name" value="Retrotran_gag_2"/>
    <property type="match status" value="1"/>
</dbReference>
<gene>
    <name evidence="1" type="ORF">K435DRAFT_877416</name>
</gene>
<name>A0A4S8KQ08_DENBC</name>
<protein>
    <submittedName>
        <fullName evidence="1">Uncharacterized protein</fullName>
    </submittedName>
</protein>
<dbReference type="Proteomes" id="UP000297245">
    <property type="component" value="Unassembled WGS sequence"/>
</dbReference>
<reference evidence="1 2" key="1">
    <citation type="journal article" date="2019" name="Nat. Ecol. Evol.">
        <title>Megaphylogeny resolves global patterns of mushroom evolution.</title>
        <authorList>
            <person name="Varga T."/>
            <person name="Krizsan K."/>
            <person name="Foldi C."/>
            <person name="Dima B."/>
            <person name="Sanchez-Garcia M."/>
            <person name="Sanchez-Ramirez S."/>
            <person name="Szollosi G.J."/>
            <person name="Szarkandi J.G."/>
            <person name="Papp V."/>
            <person name="Albert L."/>
            <person name="Andreopoulos W."/>
            <person name="Angelini C."/>
            <person name="Antonin V."/>
            <person name="Barry K.W."/>
            <person name="Bougher N.L."/>
            <person name="Buchanan P."/>
            <person name="Buyck B."/>
            <person name="Bense V."/>
            <person name="Catcheside P."/>
            <person name="Chovatia M."/>
            <person name="Cooper J."/>
            <person name="Damon W."/>
            <person name="Desjardin D."/>
            <person name="Finy P."/>
            <person name="Geml J."/>
            <person name="Haridas S."/>
            <person name="Hughes K."/>
            <person name="Justo A."/>
            <person name="Karasinski D."/>
            <person name="Kautmanova I."/>
            <person name="Kiss B."/>
            <person name="Kocsube S."/>
            <person name="Kotiranta H."/>
            <person name="LaButti K.M."/>
            <person name="Lechner B.E."/>
            <person name="Liimatainen K."/>
            <person name="Lipzen A."/>
            <person name="Lukacs Z."/>
            <person name="Mihaltcheva S."/>
            <person name="Morgado L.N."/>
            <person name="Niskanen T."/>
            <person name="Noordeloos M.E."/>
            <person name="Ohm R.A."/>
            <person name="Ortiz-Santana B."/>
            <person name="Ovrebo C."/>
            <person name="Racz N."/>
            <person name="Riley R."/>
            <person name="Savchenko A."/>
            <person name="Shiryaev A."/>
            <person name="Soop K."/>
            <person name="Spirin V."/>
            <person name="Szebenyi C."/>
            <person name="Tomsovsky M."/>
            <person name="Tulloss R.E."/>
            <person name="Uehling J."/>
            <person name="Grigoriev I.V."/>
            <person name="Vagvolgyi C."/>
            <person name="Papp T."/>
            <person name="Martin F.M."/>
            <person name="Miettinen O."/>
            <person name="Hibbett D.S."/>
            <person name="Nagy L.G."/>
        </authorList>
    </citation>
    <scope>NUCLEOTIDE SEQUENCE [LARGE SCALE GENOMIC DNA]</scope>
    <source>
        <strain evidence="1 2">CBS 962.96</strain>
    </source>
</reference>
<evidence type="ECO:0000313" key="1">
    <source>
        <dbReference type="EMBL" id="THU77772.1"/>
    </source>
</evidence>
<proteinExistence type="predicted"/>
<organism evidence="1 2">
    <name type="scientific">Dendrothele bispora (strain CBS 962.96)</name>
    <dbReference type="NCBI Taxonomy" id="1314807"/>
    <lineage>
        <taxon>Eukaryota</taxon>
        <taxon>Fungi</taxon>
        <taxon>Dikarya</taxon>
        <taxon>Basidiomycota</taxon>
        <taxon>Agaricomycotina</taxon>
        <taxon>Agaricomycetes</taxon>
        <taxon>Agaricomycetidae</taxon>
        <taxon>Agaricales</taxon>
        <taxon>Agaricales incertae sedis</taxon>
        <taxon>Dendrothele</taxon>
    </lineage>
</organism>